<evidence type="ECO:0000313" key="2">
    <source>
        <dbReference type="Proteomes" id="UP000766595"/>
    </source>
</evidence>
<protein>
    <submittedName>
        <fullName evidence="1">Cyclase family protein</fullName>
    </submittedName>
</protein>
<dbReference type="PANTHER" id="PTHR31118:SF12">
    <property type="entry name" value="CYCLASE-LIKE PROTEIN 2"/>
    <property type="match status" value="1"/>
</dbReference>
<organism evidence="1 2">
    <name type="scientific">Prosthecodimorpha staleyi</name>
    <dbReference type="NCBI Taxonomy" id="2840188"/>
    <lineage>
        <taxon>Bacteria</taxon>
        <taxon>Pseudomonadati</taxon>
        <taxon>Pseudomonadota</taxon>
        <taxon>Alphaproteobacteria</taxon>
        <taxon>Hyphomicrobiales</taxon>
        <taxon>Ancalomicrobiaceae</taxon>
        <taxon>Prosthecodimorpha</taxon>
    </lineage>
</organism>
<dbReference type="Proteomes" id="UP000766595">
    <property type="component" value="Unassembled WGS sequence"/>
</dbReference>
<dbReference type="SUPFAM" id="SSF102198">
    <property type="entry name" value="Putative cyclase"/>
    <property type="match status" value="1"/>
</dbReference>
<accession>A0A947D8C5</accession>
<proteinExistence type="predicted"/>
<reference evidence="1 2" key="1">
    <citation type="submission" date="2021-06" db="EMBL/GenBank/DDBJ databases">
        <authorList>
            <person name="Grouzdev D.S."/>
            <person name="Koziaeva V."/>
        </authorList>
    </citation>
    <scope>NUCLEOTIDE SEQUENCE [LARGE SCALE GENOMIC DNA]</scope>
    <source>
        <strain evidence="1 2">22</strain>
    </source>
</reference>
<dbReference type="RefSeq" id="WP_261968698.1">
    <property type="nucleotide sequence ID" value="NZ_JAHHZF010000005.1"/>
</dbReference>
<dbReference type="Pfam" id="PF04199">
    <property type="entry name" value="Cyclase"/>
    <property type="match status" value="1"/>
</dbReference>
<dbReference type="EMBL" id="JAHHZF010000005">
    <property type="protein sequence ID" value="MBT9290082.1"/>
    <property type="molecule type" value="Genomic_DNA"/>
</dbReference>
<dbReference type="AlphaFoldDB" id="A0A947D8C5"/>
<dbReference type="PROSITE" id="PS51318">
    <property type="entry name" value="TAT"/>
    <property type="match status" value="1"/>
</dbReference>
<evidence type="ECO:0000313" key="1">
    <source>
        <dbReference type="EMBL" id="MBT9290082.1"/>
    </source>
</evidence>
<sequence>MCVPGCEEAVLKRLSRRGLFKGFGAVTAAGFAATAVPGVAAAQSTARSFSKVVDLTHTMSPDFPTFFGVPGIEMQKQFDFKKDGFNLYWWRIIEHAGTHMDAPIHFSEAGATIDKIAADQLVAPLAVIDITAKAAADVDALVTVADIEAWEKAHGKLPDNCVVAMNSGWDKHVTSPKFMGKDAGGVLHFPGFSPEAAEFLIKNRTVRGMAVDSASLDHGPSKDFKVHYMWLPSGRFGLECVANLGAVPPVGATIVVGQPKVKDATGGPSRILALV</sequence>
<dbReference type="GO" id="GO:0004061">
    <property type="term" value="F:arylformamidase activity"/>
    <property type="evidence" value="ECO:0007669"/>
    <property type="project" value="InterPro"/>
</dbReference>
<dbReference type="InterPro" id="IPR037175">
    <property type="entry name" value="KFase_sf"/>
</dbReference>
<gene>
    <name evidence="1" type="ORF">KL771_11485</name>
</gene>
<keyword evidence="2" id="KW-1185">Reference proteome</keyword>
<dbReference type="InterPro" id="IPR006311">
    <property type="entry name" value="TAT_signal"/>
</dbReference>
<dbReference type="Gene3D" id="3.50.30.50">
    <property type="entry name" value="Putative cyclase"/>
    <property type="match status" value="1"/>
</dbReference>
<comment type="caution">
    <text evidence="1">The sequence shown here is derived from an EMBL/GenBank/DDBJ whole genome shotgun (WGS) entry which is preliminary data.</text>
</comment>
<dbReference type="GO" id="GO:0019441">
    <property type="term" value="P:L-tryptophan catabolic process to kynurenine"/>
    <property type="evidence" value="ECO:0007669"/>
    <property type="project" value="InterPro"/>
</dbReference>
<dbReference type="InterPro" id="IPR007325">
    <property type="entry name" value="KFase/CYL"/>
</dbReference>
<name>A0A947D8C5_9HYPH</name>
<dbReference type="PANTHER" id="PTHR31118">
    <property type="entry name" value="CYCLASE-LIKE PROTEIN 2"/>
    <property type="match status" value="1"/>
</dbReference>